<evidence type="ECO:0000259" key="11">
    <source>
        <dbReference type="Pfam" id="PF01726"/>
    </source>
</evidence>
<dbReference type="Proteomes" id="UP000231246">
    <property type="component" value="Unassembled WGS sequence"/>
</dbReference>
<dbReference type="Gene3D" id="2.10.109.10">
    <property type="entry name" value="Umud Fragment, subunit A"/>
    <property type="match status" value="1"/>
</dbReference>
<evidence type="ECO:0000256" key="6">
    <source>
        <dbReference type="ARBA" id="ARBA00023125"/>
    </source>
</evidence>
<keyword evidence="6" id="KW-0238">DNA-binding</keyword>
<dbReference type="PANTHER" id="PTHR33516">
    <property type="entry name" value="LEXA REPRESSOR"/>
    <property type="match status" value="1"/>
</dbReference>
<evidence type="ECO:0000313" key="12">
    <source>
        <dbReference type="EMBL" id="PIP62196.1"/>
    </source>
</evidence>
<protein>
    <submittedName>
        <fullName evidence="12">Repressor LexA</fullName>
    </submittedName>
</protein>
<dbReference type="NCBIfam" id="TIGR00498">
    <property type="entry name" value="lexA"/>
    <property type="match status" value="1"/>
</dbReference>
<dbReference type="GO" id="GO:0009432">
    <property type="term" value="P:SOS response"/>
    <property type="evidence" value="ECO:0007669"/>
    <property type="project" value="UniProtKB-KW"/>
</dbReference>
<evidence type="ECO:0000256" key="8">
    <source>
        <dbReference type="ARBA" id="ARBA00023204"/>
    </source>
</evidence>
<evidence type="ECO:0000256" key="5">
    <source>
        <dbReference type="ARBA" id="ARBA00023015"/>
    </source>
</evidence>
<dbReference type="GO" id="GO:0004252">
    <property type="term" value="F:serine-type endopeptidase activity"/>
    <property type="evidence" value="ECO:0007669"/>
    <property type="project" value="InterPro"/>
</dbReference>
<keyword evidence="9" id="KW-0742">SOS response</keyword>
<evidence type="ECO:0000259" key="10">
    <source>
        <dbReference type="Pfam" id="PF00717"/>
    </source>
</evidence>
<dbReference type="InterPro" id="IPR006199">
    <property type="entry name" value="LexA_DNA-bd_dom"/>
</dbReference>
<evidence type="ECO:0000256" key="7">
    <source>
        <dbReference type="ARBA" id="ARBA00023163"/>
    </source>
</evidence>
<dbReference type="Gene3D" id="1.10.10.10">
    <property type="entry name" value="Winged helix-like DNA-binding domain superfamily/Winged helix DNA-binding domain"/>
    <property type="match status" value="1"/>
</dbReference>
<organism evidence="12 13">
    <name type="scientific">Candidatus Roizmanbacteria bacterium CG22_combo_CG10-13_8_21_14_all_38_20</name>
    <dbReference type="NCBI Taxonomy" id="1974862"/>
    <lineage>
        <taxon>Bacteria</taxon>
        <taxon>Candidatus Roizmaniibacteriota</taxon>
    </lineage>
</organism>
<reference evidence="12 13" key="1">
    <citation type="submission" date="2017-09" db="EMBL/GenBank/DDBJ databases">
        <title>Depth-based differentiation of microbial function through sediment-hosted aquifers and enrichment of novel symbionts in the deep terrestrial subsurface.</title>
        <authorList>
            <person name="Probst A.J."/>
            <person name="Ladd B."/>
            <person name="Jarett J.K."/>
            <person name="Geller-Mcgrath D.E."/>
            <person name="Sieber C.M."/>
            <person name="Emerson J.B."/>
            <person name="Anantharaman K."/>
            <person name="Thomas B.C."/>
            <person name="Malmstrom R."/>
            <person name="Stieglmeier M."/>
            <person name="Klingl A."/>
            <person name="Woyke T."/>
            <person name="Ryan C.M."/>
            <person name="Banfield J.F."/>
        </authorList>
    </citation>
    <scope>NUCLEOTIDE SEQUENCE [LARGE SCALE GENOMIC DNA]</scope>
    <source>
        <strain evidence="12">CG22_combo_CG10-13_8_21_14_all_38_20</strain>
    </source>
</reference>
<dbReference type="InterPro" id="IPR039418">
    <property type="entry name" value="LexA-like"/>
</dbReference>
<evidence type="ECO:0000256" key="1">
    <source>
        <dbReference type="ARBA" id="ARBA00022491"/>
    </source>
</evidence>
<proteinExistence type="predicted"/>
<dbReference type="InterPro" id="IPR015927">
    <property type="entry name" value="Peptidase_S24_S26A/B/C"/>
</dbReference>
<feature type="domain" description="LexA repressor DNA-binding" evidence="11">
    <location>
        <begin position="6"/>
        <end position="69"/>
    </location>
</feature>
<dbReference type="InterPro" id="IPR036388">
    <property type="entry name" value="WH-like_DNA-bd_sf"/>
</dbReference>
<dbReference type="InterPro" id="IPR036390">
    <property type="entry name" value="WH_DNA-bd_sf"/>
</dbReference>
<gene>
    <name evidence="12" type="primary">lexA</name>
    <name evidence="12" type="ORF">COW99_00100</name>
</gene>
<dbReference type="Pfam" id="PF00717">
    <property type="entry name" value="Peptidase_S24"/>
    <property type="match status" value="1"/>
</dbReference>
<keyword evidence="2" id="KW-0235">DNA replication</keyword>
<dbReference type="SUPFAM" id="SSF51306">
    <property type="entry name" value="LexA/Signal peptidase"/>
    <property type="match status" value="1"/>
</dbReference>
<evidence type="ECO:0000256" key="4">
    <source>
        <dbReference type="ARBA" id="ARBA00022801"/>
    </source>
</evidence>
<keyword evidence="8" id="KW-0234">DNA repair</keyword>
<keyword evidence="5" id="KW-0805">Transcription regulation</keyword>
<name>A0A2H0BWX9_9BACT</name>
<accession>A0A2H0BWX9</accession>
<evidence type="ECO:0000256" key="3">
    <source>
        <dbReference type="ARBA" id="ARBA00022763"/>
    </source>
</evidence>
<keyword evidence="1" id="KW-0678">Repressor</keyword>
<dbReference type="PANTHER" id="PTHR33516:SF2">
    <property type="entry name" value="LEXA REPRESSOR-RELATED"/>
    <property type="match status" value="1"/>
</dbReference>
<dbReference type="GO" id="GO:0045892">
    <property type="term" value="P:negative regulation of DNA-templated transcription"/>
    <property type="evidence" value="ECO:0007669"/>
    <property type="project" value="InterPro"/>
</dbReference>
<dbReference type="SUPFAM" id="SSF46785">
    <property type="entry name" value="Winged helix' DNA-binding domain"/>
    <property type="match status" value="1"/>
</dbReference>
<keyword evidence="3" id="KW-0227">DNA damage</keyword>
<feature type="domain" description="Peptidase S24/S26A/S26B/S26C" evidence="10">
    <location>
        <begin position="80"/>
        <end position="192"/>
    </location>
</feature>
<evidence type="ECO:0000313" key="13">
    <source>
        <dbReference type="Proteomes" id="UP000231246"/>
    </source>
</evidence>
<dbReference type="InterPro" id="IPR036286">
    <property type="entry name" value="LexA/Signal_pep-like_sf"/>
</dbReference>
<keyword evidence="7" id="KW-0804">Transcription</keyword>
<dbReference type="GO" id="GO:0006508">
    <property type="term" value="P:proteolysis"/>
    <property type="evidence" value="ECO:0007669"/>
    <property type="project" value="InterPro"/>
</dbReference>
<evidence type="ECO:0000256" key="2">
    <source>
        <dbReference type="ARBA" id="ARBA00022705"/>
    </source>
</evidence>
<dbReference type="InterPro" id="IPR006200">
    <property type="entry name" value="LexA"/>
</dbReference>
<keyword evidence="4" id="KW-0378">Hydrolase</keyword>
<dbReference type="InterPro" id="IPR050077">
    <property type="entry name" value="LexA_repressor"/>
</dbReference>
<comment type="caution">
    <text evidence="12">The sequence shown here is derived from an EMBL/GenBank/DDBJ whole genome shotgun (WGS) entry which is preliminary data.</text>
</comment>
<evidence type="ECO:0000256" key="9">
    <source>
        <dbReference type="ARBA" id="ARBA00023236"/>
    </source>
</evidence>
<sequence>MPLSVKPLTNRQKEALDFISSFITTKGYSPSLKELASFLKTENLSTAQYFIQELEKKGHLKRDPHKSRGITPTVQKQTVPLLGFIAAGEPIEPIEDSEPIQIPTNIKLNKNDSYYALKVRGDSMIDMGVLDNDVVLIKHQMTANIGEVVVGITEKGATLKILSKDNGQIVLKPRNQKYKTIIPEQLEIRGVFVGLVRGGN</sequence>
<dbReference type="AlphaFoldDB" id="A0A2H0BWX9"/>
<dbReference type="Pfam" id="PF01726">
    <property type="entry name" value="LexA_DNA_bind"/>
    <property type="match status" value="1"/>
</dbReference>
<dbReference type="CDD" id="cd06529">
    <property type="entry name" value="S24_LexA-like"/>
    <property type="match status" value="1"/>
</dbReference>
<dbReference type="GO" id="GO:0006260">
    <property type="term" value="P:DNA replication"/>
    <property type="evidence" value="ECO:0007669"/>
    <property type="project" value="UniProtKB-KW"/>
</dbReference>
<dbReference type="GO" id="GO:0003677">
    <property type="term" value="F:DNA binding"/>
    <property type="evidence" value="ECO:0007669"/>
    <property type="project" value="UniProtKB-KW"/>
</dbReference>
<dbReference type="GO" id="GO:0006281">
    <property type="term" value="P:DNA repair"/>
    <property type="evidence" value="ECO:0007669"/>
    <property type="project" value="UniProtKB-KW"/>
</dbReference>
<dbReference type="EMBL" id="PCTA01000002">
    <property type="protein sequence ID" value="PIP62196.1"/>
    <property type="molecule type" value="Genomic_DNA"/>
</dbReference>